<dbReference type="InterPro" id="IPR034683">
    <property type="entry name" value="IspD/TarI"/>
</dbReference>
<dbReference type="PROSITE" id="PS01295">
    <property type="entry name" value="ISPD"/>
    <property type="match status" value="1"/>
</dbReference>
<dbReference type="FunFam" id="3.90.550.10:FF:000003">
    <property type="entry name" value="2-C-methyl-D-erythritol 4-phosphate cytidylyltransferase"/>
    <property type="match status" value="1"/>
</dbReference>
<comment type="catalytic activity">
    <reaction evidence="1 7">
        <text>2-C-methyl-D-erythritol 4-phosphate + CTP + H(+) = 4-CDP-2-C-methyl-D-erythritol + diphosphate</text>
        <dbReference type="Rhea" id="RHEA:13429"/>
        <dbReference type="ChEBI" id="CHEBI:15378"/>
        <dbReference type="ChEBI" id="CHEBI:33019"/>
        <dbReference type="ChEBI" id="CHEBI:37563"/>
        <dbReference type="ChEBI" id="CHEBI:57823"/>
        <dbReference type="ChEBI" id="CHEBI:58262"/>
        <dbReference type="EC" id="2.7.7.60"/>
    </reaction>
</comment>
<dbReference type="AlphaFoldDB" id="A0A6N7IR31"/>
<comment type="pathway">
    <text evidence="2 7">Isoprenoid biosynthesis; isopentenyl diphosphate biosynthesis via DXP pathway; isopentenyl diphosphate from 1-deoxy-D-xylulose 5-phosphate: step 2/6.</text>
</comment>
<dbReference type="PANTHER" id="PTHR32125:SF4">
    <property type="entry name" value="2-C-METHYL-D-ERYTHRITOL 4-PHOSPHATE CYTIDYLYLTRANSFERASE, CHLOROPLASTIC"/>
    <property type="match status" value="1"/>
</dbReference>
<reference evidence="8 9" key="1">
    <citation type="submission" date="2019-10" db="EMBL/GenBank/DDBJ databases">
        <title>Comparative genomics of sulfur disproportionating microorganisms.</title>
        <authorList>
            <person name="Ward L.M."/>
            <person name="Bertran E."/>
            <person name="Johnston D."/>
        </authorList>
    </citation>
    <scope>NUCLEOTIDE SEQUENCE [LARGE SCALE GENOMIC DNA]</scope>
    <source>
        <strain evidence="8 9">DSM 14055</strain>
    </source>
</reference>
<evidence type="ECO:0000256" key="3">
    <source>
        <dbReference type="ARBA" id="ARBA00009789"/>
    </source>
</evidence>
<dbReference type="Pfam" id="PF01128">
    <property type="entry name" value="IspD"/>
    <property type="match status" value="1"/>
</dbReference>
<keyword evidence="4 7" id="KW-0808">Transferase</keyword>
<dbReference type="SUPFAM" id="SSF53448">
    <property type="entry name" value="Nucleotide-diphospho-sugar transferases"/>
    <property type="match status" value="1"/>
</dbReference>
<gene>
    <name evidence="7 8" type="primary">ispD</name>
    <name evidence="8" type="ORF">GFC01_06790</name>
</gene>
<evidence type="ECO:0000256" key="7">
    <source>
        <dbReference type="HAMAP-Rule" id="MF_00108"/>
    </source>
</evidence>
<comment type="caution">
    <text evidence="8">The sequence shown here is derived from an EMBL/GenBank/DDBJ whole genome shotgun (WGS) entry which is preliminary data.</text>
</comment>
<dbReference type="UniPathway" id="UPA00056">
    <property type="reaction ID" value="UER00093"/>
</dbReference>
<evidence type="ECO:0000256" key="6">
    <source>
        <dbReference type="ARBA" id="ARBA00023229"/>
    </source>
</evidence>
<sequence length="253" mass="27184">MCLDNLFAVIVAAGRSLRMGQGINKQLLPLGGIPVLARSLQVFERAVPVKGYVLVAGRDDVERFNNMARQQWFCRKLLSVVAGGGSRQESVFNGLLALPRETAVVLVHDGARPLVYTGLVERVAEAAARWGAAIAAVPVKDTVKQAGPDEFAARTLPRDSLWLAQTPQAFHYALLVEAHQRAREEKITATDDASLVEAMGRPVKLVPGSYRNIKITTPEDLAVAEALLRCSPENGSVQIKSGSPVSGDGSLTH</sequence>
<dbReference type="PANTHER" id="PTHR32125">
    <property type="entry name" value="2-C-METHYL-D-ERYTHRITOL 4-PHOSPHATE CYTIDYLYLTRANSFERASE, CHLOROPLASTIC"/>
    <property type="match status" value="1"/>
</dbReference>
<keyword evidence="6 7" id="KW-0414">Isoprene biosynthesis</keyword>
<name>A0A6N7IR31_9FIRM</name>
<dbReference type="Proteomes" id="UP000441717">
    <property type="component" value="Unassembled WGS sequence"/>
</dbReference>
<evidence type="ECO:0000256" key="1">
    <source>
        <dbReference type="ARBA" id="ARBA00001282"/>
    </source>
</evidence>
<feature type="site" description="Transition state stabilizer" evidence="7">
    <location>
        <position position="25"/>
    </location>
</feature>
<evidence type="ECO:0000256" key="5">
    <source>
        <dbReference type="ARBA" id="ARBA00022695"/>
    </source>
</evidence>
<dbReference type="Gene3D" id="3.90.550.10">
    <property type="entry name" value="Spore Coat Polysaccharide Biosynthesis Protein SpsA, Chain A"/>
    <property type="match status" value="1"/>
</dbReference>
<dbReference type="NCBIfam" id="TIGR00453">
    <property type="entry name" value="ispD"/>
    <property type="match status" value="1"/>
</dbReference>
<evidence type="ECO:0000313" key="8">
    <source>
        <dbReference type="EMBL" id="MQL51977.1"/>
    </source>
</evidence>
<feature type="site" description="Transition state stabilizer" evidence="7">
    <location>
        <position position="18"/>
    </location>
</feature>
<dbReference type="CDD" id="cd02516">
    <property type="entry name" value="CDP-ME_synthetase"/>
    <property type="match status" value="1"/>
</dbReference>
<evidence type="ECO:0000256" key="2">
    <source>
        <dbReference type="ARBA" id="ARBA00004787"/>
    </source>
</evidence>
<comment type="similarity">
    <text evidence="3 7">Belongs to the IspD/TarI cytidylyltransferase family. IspD subfamily.</text>
</comment>
<dbReference type="GO" id="GO:0050518">
    <property type="term" value="F:2-C-methyl-D-erythritol 4-phosphate cytidylyltransferase activity"/>
    <property type="evidence" value="ECO:0007669"/>
    <property type="project" value="UniProtKB-UniRule"/>
</dbReference>
<evidence type="ECO:0000313" key="9">
    <source>
        <dbReference type="Proteomes" id="UP000441717"/>
    </source>
</evidence>
<dbReference type="InterPro" id="IPR001228">
    <property type="entry name" value="IspD"/>
</dbReference>
<feature type="site" description="Positions MEP for the nucleophilic attack" evidence="7">
    <location>
        <position position="158"/>
    </location>
</feature>
<dbReference type="EMBL" id="WHYR01000014">
    <property type="protein sequence ID" value="MQL51977.1"/>
    <property type="molecule type" value="Genomic_DNA"/>
</dbReference>
<dbReference type="InterPro" id="IPR050088">
    <property type="entry name" value="IspD/TarI_cytidylyltransf_bact"/>
</dbReference>
<dbReference type="GO" id="GO:0019288">
    <property type="term" value="P:isopentenyl diphosphate biosynthetic process, methylerythritol 4-phosphate pathway"/>
    <property type="evidence" value="ECO:0007669"/>
    <property type="project" value="UniProtKB-UniRule"/>
</dbReference>
<dbReference type="InterPro" id="IPR018294">
    <property type="entry name" value="ISPD_synthase_CS"/>
</dbReference>
<keyword evidence="5 7" id="KW-0548">Nucleotidyltransferase</keyword>
<dbReference type="InterPro" id="IPR029044">
    <property type="entry name" value="Nucleotide-diphossugar_trans"/>
</dbReference>
<proteinExistence type="inferred from homology"/>
<comment type="function">
    <text evidence="7">Catalyzes the formation of 4-diphosphocytidyl-2-C-methyl-D-erythritol from CTP and 2-C-methyl-D-erythritol 4-phosphate (MEP).</text>
</comment>
<keyword evidence="9" id="KW-1185">Reference proteome</keyword>
<accession>A0A6N7IR31</accession>
<evidence type="ECO:0000256" key="4">
    <source>
        <dbReference type="ARBA" id="ARBA00022679"/>
    </source>
</evidence>
<feature type="site" description="Positions MEP for the nucleophilic attack" evidence="7">
    <location>
        <position position="214"/>
    </location>
</feature>
<dbReference type="EC" id="2.7.7.60" evidence="7"/>
<protein>
    <recommendedName>
        <fullName evidence="7">2-C-methyl-D-erythritol 4-phosphate cytidylyltransferase</fullName>
        <ecNumber evidence="7">2.7.7.60</ecNumber>
    </recommendedName>
    <alternativeName>
        <fullName evidence="7">4-diphosphocytidyl-2C-methyl-D-erythritol synthase</fullName>
    </alternativeName>
    <alternativeName>
        <fullName evidence="7">MEP cytidylyltransferase</fullName>
        <shortName evidence="7">MCT</shortName>
    </alternativeName>
</protein>
<dbReference type="HAMAP" id="MF_00108">
    <property type="entry name" value="IspD"/>
    <property type="match status" value="1"/>
</dbReference>
<organism evidence="8 9">
    <name type="scientific">Desulfofundulus thermobenzoicus</name>
    <dbReference type="NCBI Taxonomy" id="29376"/>
    <lineage>
        <taxon>Bacteria</taxon>
        <taxon>Bacillati</taxon>
        <taxon>Bacillota</taxon>
        <taxon>Clostridia</taxon>
        <taxon>Eubacteriales</taxon>
        <taxon>Peptococcaceae</taxon>
        <taxon>Desulfofundulus</taxon>
    </lineage>
</organism>